<evidence type="ECO:0000313" key="3">
    <source>
        <dbReference type="Proteomes" id="UP001176961"/>
    </source>
</evidence>
<feature type="compositionally biased region" description="Polar residues" evidence="1">
    <location>
        <begin position="52"/>
        <end position="71"/>
    </location>
</feature>
<comment type="caution">
    <text evidence="2">The sequence shown here is derived from an EMBL/GenBank/DDBJ whole genome shotgun (WGS) entry which is preliminary data.</text>
</comment>
<evidence type="ECO:0000313" key="2">
    <source>
        <dbReference type="EMBL" id="CAJ0606464.1"/>
    </source>
</evidence>
<organism evidence="2 3">
    <name type="scientific">Cylicocyclus nassatus</name>
    <name type="common">Nematode worm</name>
    <dbReference type="NCBI Taxonomy" id="53992"/>
    <lineage>
        <taxon>Eukaryota</taxon>
        <taxon>Metazoa</taxon>
        <taxon>Ecdysozoa</taxon>
        <taxon>Nematoda</taxon>
        <taxon>Chromadorea</taxon>
        <taxon>Rhabditida</taxon>
        <taxon>Rhabditina</taxon>
        <taxon>Rhabditomorpha</taxon>
        <taxon>Strongyloidea</taxon>
        <taxon>Strongylidae</taxon>
        <taxon>Cylicocyclus</taxon>
    </lineage>
</organism>
<evidence type="ECO:0000256" key="1">
    <source>
        <dbReference type="SAM" id="MobiDB-lite"/>
    </source>
</evidence>
<gene>
    <name evidence="2" type="ORF">CYNAS_LOCUS18447</name>
</gene>
<dbReference type="EMBL" id="CATQJL010000316">
    <property type="protein sequence ID" value="CAJ0606464.1"/>
    <property type="molecule type" value="Genomic_DNA"/>
</dbReference>
<proteinExistence type="predicted"/>
<keyword evidence="3" id="KW-1185">Reference proteome</keyword>
<reference evidence="2" key="1">
    <citation type="submission" date="2023-07" db="EMBL/GenBank/DDBJ databases">
        <authorList>
            <consortium name="CYATHOMIX"/>
        </authorList>
    </citation>
    <scope>NUCLEOTIDE SEQUENCE</scope>
    <source>
        <strain evidence="2">N/A</strain>
    </source>
</reference>
<accession>A0AA36HA75</accession>
<name>A0AA36HA75_CYLNA</name>
<dbReference type="Proteomes" id="UP001176961">
    <property type="component" value="Unassembled WGS sequence"/>
</dbReference>
<protein>
    <submittedName>
        <fullName evidence="2">Uncharacterized protein</fullName>
    </submittedName>
</protein>
<feature type="region of interest" description="Disordered" evidence="1">
    <location>
        <begin position="46"/>
        <end position="71"/>
    </location>
</feature>
<dbReference type="AlphaFoldDB" id="A0AA36HA75"/>
<sequence>MELQNLPRHHYLQPHCINSQFVDQTKTSSPTQPKCLQLLGCPKRNTRGGFETNESGETSLNWDSAYRSNLA</sequence>